<evidence type="ECO:0000256" key="4">
    <source>
        <dbReference type="ARBA" id="ARBA00023128"/>
    </source>
</evidence>
<keyword evidence="4" id="KW-0496">Mitochondrion</keyword>
<dbReference type="InterPro" id="IPR003959">
    <property type="entry name" value="ATPase_AAA_core"/>
</dbReference>
<evidence type="ECO:0000259" key="7">
    <source>
        <dbReference type="Pfam" id="PF17862"/>
    </source>
</evidence>
<dbReference type="Pfam" id="PF17862">
    <property type="entry name" value="AAA_lid_3"/>
    <property type="match status" value="1"/>
</dbReference>
<evidence type="ECO:0000256" key="3">
    <source>
        <dbReference type="ARBA" id="ARBA00022840"/>
    </source>
</evidence>
<organism evidence="8 9">
    <name type="scientific">Reticulomyxa filosa</name>
    <dbReference type="NCBI Taxonomy" id="46433"/>
    <lineage>
        <taxon>Eukaryota</taxon>
        <taxon>Sar</taxon>
        <taxon>Rhizaria</taxon>
        <taxon>Retaria</taxon>
        <taxon>Foraminifera</taxon>
        <taxon>Monothalamids</taxon>
        <taxon>Reticulomyxidae</taxon>
        <taxon>Reticulomyxa</taxon>
    </lineage>
</organism>
<sequence length="342" mass="38565">KKQKTKSDVDMSRLMSKWYGDSQKYISALFSLAKKMAPSIIWIDEIDALFSQRSRSDHQADVYNKALFLSLWDGLASSTPSSSSGEDGSDQSSQNSQVIILGATNRPHEVDEAFLRRMGRQYEFSMPDKKTRKLILSILLQYERYDNSVNLDKLADVTDQYSGSDLKEFCKYAATLPLREYVRNKNAQQSILNDGQSNAHASDTTERGIGGEFDVVENEDLVDSHRGSFWKSLYTLTPGFGPSVTPSGLNRKRKTERAIDRYSQCIRSNKVILRAINMKDFDQALQHVKSTLKAHRQHENTFGNPTHNTSMMNLWGTSSGLANFHIPGLNPYAPISKQVSFA</sequence>
<dbReference type="Pfam" id="PF00004">
    <property type="entry name" value="AAA"/>
    <property type="match status" value="1"/>
</dbReference>
<evidence type="ECO:0000259" key="6">
    <source>
        <dbReference type="Pfam" id="PF00004"/>
    </source>
</evidence>
<keyword evidence="9" id="KW-1185">Reference proteome</keyword>
<dbReference type="Gene3D" id="1.10.8.60">
    <property type="match status" value="1"/>
</dbReference>
<dbReference type="PANTHER" id="PTHR45644:SF3">
    <property type="entry name" value="FI08533P-RELATED"/>
    <property type="match status" value="1"/>
</dbReference>
<protein>
    <submittedName>
        <fullName evidence="8">Uncharacterized protein</fullName>
    </submittedName>
</protein>
<feature type="non-terminal residue" evidence="8">
    <location>
        <position position="1"/>
    </location>
</feature>
<evidence type="ECO:0000313" key="9">
    <source>
        <dbReference type="Proteomes" id="UP000023152"/>
    </source>
</evidence>
<feature type="domain" description="AAA ATPase AAA+ lid" evidence="7">
    <location>
        <begin position="148"/>
        <end position="184"/>
    </location>
</feature>
<reference evidence="8 9" key="1">
    <citation type="journal article" date="2013" name="Curr. Biol.">
        <title>The Genome of the Foraminiferan Reticulomyxa filosa.</title>
        <authorList>
            <person name="Glockner G."/>
            <person name="Hulsmann N."/>
            <person name="Schleicher M."/>
            <person name="Noegel A.A."/>
            <person name="Eichinger L."/>
            <person name="Gallinger C."/>
            <person name="Pawlowski J."/>
            <person name="Sierra R."/>
            <person name="Euteneuer U."/>
            <person name="Pillet L."/>
            <person name="Moustafa A."/>
            <person name="Platzer M."/>
            <person name="Groth M."/>
            <person name="Szafranski K."/>
            <person name="Schliwa M."/>
        </authorList>
    </citation>
    <scope>NUCLEOTIDE SEQUENCE [LARGE SCALE GENOMIC DNA]</scope>
</reference>
<dbReference type="OrthoDB" id="10254455at2759"/>
<dbReference type="InterPro" id="IPR051701">
    <property type="entry name" value="Mito_OM_Translocase_MSP1"/>
</dbReference>
<dbReference type="InterPro" id="IPR041569">
    <property type="entry name" value="AAA_lid_3"/>
</dbReference>
<dbReference type="Proteomes" id="UP000023152">
    <property type="component" value="Unassembled WGS sequence"/>
</dbReference>
<dbReference type="PROSITE" id="PS00674">
    <property type="entry name" value="AAA"/>
    <property type="match status" value="1"/>
</dbReference>
<comment type="subcellular location">
    <subcellularLocation>
        <location evidence="1">Mitochondrion membrane</location>
        <topology evidence="1">Single-pass membrane protein</topology>
    </subcellularLocation>
</comment>
<keyword evidence="3 5" id="KW-0067">ATP-binding</keyword>
<dbReference type="InterPro" id="IPR027417">
    <property type="entry name" value="P-loop_NTPase"/>
</dbReference>
<comment type="similarity">
    <text evidence="5">Belongs to the AAA ATPase family.</text>
</comment>
<dbReference type="SUPFAM" id="SSF52540">
    <property type="entry name" value="P-loop containing nucleoside triphosphate hydrolases"/>
    <property type="match status" value="1"/>
</dbReference>
<evidence type="ECO:0000256" key="2">
    <source>
        <dbReference type="ARBA" id="ARBA00022741"/>
    </source>
</evidence>
<proteinExistence type="inferred from homology"/>
<evidence type="ECO:0000256" key="5">
    <source>
        <dbReference type="RuleBase" id="RU003651"/>
    </source>
</evidence>
<dbReference type="GO" id="GO:0005741">
    <property type="term" value="C:mitochondrial outer membrane"/>
    <property type="evidence" value="ECO:0007669"/>
    <property type="project" value="TreeGrafter"/>
</dbReference>
<dbReference type="AlphaFoldDB" id="X6MVV0"/>
<name>X6MVV0_RETFI</name>
<gene>
    <name evidence="8" type="ORF">RFI_19549</name>
</gene>
<feature type="domain" description="ATPase AAA-type core" evidence="6">
    <location>
        <begin position="9"/>
        <end position="125"/>
    </location>
</feature>
<evidence type="ECO:0000256" key="1">
    <source>
        <dbReference type="ARBA" id="ARBA00004304"/>
    </source>
</evidence>
<evidence type="ECO:0000313" key="8">
    <source>
        <dbReference type="EMBL" id="ETO17766.1"/>
    </source>
</evidence>
<dbReference type="Gene3D" id="3.40.50.300">
    <property type="entry name" value="P-loop containing nucleotide triphosphate hydrolases"/>
    <property type="match status" value="1"/>
</dbReference>
<comment type="caution">
    <text evidence="8">The sequence shown here is derived from an EMBL/GenBank/DDBJ whole genome shotgun (WGS) entry which is preliminary data.</text>
</comment>
<keyword evidence="2 5" id="KW-0547">Nucleotide-binding</keyword>
<dbReference type="GO" id="GO:0005524">
    <property type="term" value="F:ATP binding"/>
    <property type="evidence" value="ECO:0007669"/>
    <property type="project" value="UniProtKB-KW"/>
</dbReference>
<dbReference type="EMBL" id="ASPP01016036">
    <property type="protein sequence ID" value="ETO17766.1"/>
    <property type="molecule type" value="Genomic_DNA"/>
</dbReference>
<dbReference type="InterPro" id="IPR003960">
    <property type="entry name" value="ATPase_AAA_CS"/>
</dbReference>
<accession>X6MVV0</accession>
<dbReference type="PANTHER" id="PTHR45644">
    <property type="entry name" value="AAA ATPASE, PUTATIVE (AFU_ORTHOLOGUE AFUA_2G12920)-RELATED-RELATED"/>
    <property type="match status" value="1"/>
</dbReference>
<dbReference type="GO" id="GO:0016887">
    <property type="term" value="F:ATP hydrolysis activity"/>
    <property type="evidence" value="ECO:0007669"/>
    <property type="project" value="InterPro"/>
</dbReference>